<reference evidence="5" key="1">
    <citation type="journal article" date="2000" name="J. Biol. Chem.">
        <title>Cloning, nucleotide sequence, and heterologous expression of the biosynthetic gene cluster for R1128, a non-steroidal estrogen receptor antagonist. Insights into an unusual priming mechanism.</title>
        <authorList>
            <person name="Marti T."/>
            <person name="Hu Z."/>
            <person name="Pohl N.L."/>
            <person name="Shah A.N."/>
            <person name="Khosla C."/>
        </authorList>
    </citation>
    <scope>NUCLEOTIDE SEQUENCE</scope>
    <source>
        <strain evidence="5">R1128</strain>
    </source>
</reference>
<keyword evidence="2" id="KW-0511">Multifunctional enzyme</keyword>
<keyword evidence="1 5" id="KW-0808">Transferase</keyword>
<dbReference type="PANTHER" id="PTHR43775:SF51">
    <property type="entry name" value="INACTIVE PHENOLPHTHIOCEROL SYNTHESIS POLYKETIDE SYNTHASE TYPE I PKS1-RELATED"/>
    <property type="match status" value="1"/>
</dbReference>
<gene>
    <name evidence="5" type="primary">zhuC</name>
</gene>
<dbReference type="PANTHER" id="PTHR43775">
    <property type="entry name" value="FATTY ACID SYNTHASE"/>
    <property type="match status" value="1"/>
</dbReference>
<dbReference type="Gene3D" id="3.30.70.3290">
    <property type="match status" value="1"/>
</dbReference>
<dbReference type="SUPFAM" id="SSF52151">
    <property type="entry name" value="FabD/lysophospholipase-like"/>
    <property type="match status" value="1"/>
</dbReference>
<evidence type="ECO:0000259" key="4">
    <source>
        <dbReference type="SMART" id="SM00827"/>
    </source>
</evidence>
<dbReference type="InterPro" id="IPR001227">
    <property type="entry name" value="Ac_transferase_dom_sf"/>
</dbReference>
<evidence type="ECO:0000256" key="3">
    <source>
        <dbReference type="ARBA" id="ARBA00023315"/>
    </source>
</evidence>
<dbReference type="EMBL" id="AF293442">
    <property type="protein sequence ID" value="AAG30190.1"/>
    <property type="molecule type" value="Genomic_DNA"/>
</dbReference>
<protein>
    <submittedName>
        <fullName evidence="5">Acyl transferase</fullName>
    </submittedName>
</protein>
<dbReference type="InterPro" id="IPR050091">
    <property type="entry name" value="PKS_NRPS_Biosynth_Enz"/>
</dbReference>
<dbReference type="Pfam" id="PF00698">
    <property type="entry name" value="Acyl_transf_1"/>
    <property type="match status" value="1"/>
</dbReference>
<name>Q9F6D9_9ACTN</name>
<organism evidence="5">
    <name type="scientific">Streptomyces sp. R1128</name>
    <dbReference type="NCBI Taxonomy" id="140437"/>
    <lineage>
        <taxon>Bacteria</taxon>
        <taxon>Bacillati</taxon>
        <taxon>Actinomycetota</taxon>
        <taxon>Actinomycetes</taxon>
        <taxon>Kitasatosporales</taxon>
        <taxon>Streptomycetaceae</taxon>
        <taxon>Streptomyces</taxon>
    </lineage>
</organism>
<accession>Q9F6D9</accession>
<dbReference type="AlphaFoldDB" id="Q9F6D9"/>
<dbReference type="SUPFAM" id="SSF55048">
    <property type="entry name" value="Probable ACP-binding domain of malonyl-CoA ACP transacylase"/>
    <property type="match status" value="1"/>
</dbReference>
<keyword evidence="3" id="KW-0012">Acyltransferase</keyword>
<dbReference type="InterPro" id="IPR014043">
    <property type="entry name" value="Acyl_transferase_dom"/>
</dbReference>
<dbReference type="GO" id="GO:0006633">
    <property type="term" value="P:fatty acid biosynthetic process"/>
    <property type="evidence" value="ECO:0007669"/>
    <property type="project" value="TreeGrafter"/>
</dbReference>
<evidence type="ECO:0000313" key="5">
    <source>
        <dbReference type="EMBL" id="AAG30190.1"/>
    </source>
</evidence>
<dbReference type="GO" id="GO:0004312">
    <property type="term" value="F:fatty acid synthase activity"/>
    <property type="evidence" value="ECO:0007669"/>
    <property type="project" value="TreeGrafter"/>
</dbReference>
<evidence type="ECO:0000256" key="1">
    <source>
        <dbReference type="ARBA" id="ARBA00022679"/>
    </source>
</evidence>
<dbReference type="InterPro" id="IPR016036">
    <property type="entry name" value="Malonyl_transacylase_ACP-bd"/>
</dbReference>
<feature type="domain" description="Malonyl-CoA:ACP transacylase (MAT)" evidence="4">
    <location>
        <begin position="15"/>
        <end position="319"/>
    </location>
</feature>
<dbReference type="InterPro" id="IPR016035">
    <property type="entry name" value="Acyl_Trfase/lysoPLipase"/>
</dbReference>
<sequence>MTIRLVPPRRRVALLLPGQGSQHPGMGLELYGYDGVFTETMDEMFELLGPVDGASLRADWLAGDALAPELLNDASRAQPLLFAVEYALGRSLLSQGVDVDVLLGHSVGELSAAALAGVVDLPGAARVMAARTAALAALPPGGMLAVAATAEELAPFVAAEHVEIGVVVGALNAPRQTVLAGPEPRLTEVEGELRAAGVMFRRVPARQPFHSPASAPAAEVVEKVLSGVTLREPTIPIMSTHSGAYVTREQALDPAFWAWHFVRVVLFWPALDALLSEADHALVELGPGQELTVLARRHKAVRSGASTVRAVLPRGARGTREAWDDALAELAEYTGPAGGVPLACAAER</sequence>
<dbReference type="Gene3D" id="3.30.70.250">
    <property type="entry name" value="Malonyl-CoA ACP transacylase, ACP-binding"/>
    <property type="match status" value="1"/>
</dbReference>
<evidence type="ECO:0000256" key="2">
    <source>
        <dbReference type="ARBA" id="ARBA00023268"/>
    </source>
</evidence>
<dbReference type="SMART" id="SM00827">
    <property type="entry name" value="PKS_AT"/>
    <property type="match status" value="1"/>
</dbReference>
<dbReference type="Gene3D" id="3.40.366.10">
    <property type="entry name" value="Malonyl-Coenzyme A Acyl Carrier Protein, domain 2"/>
    <property type="match status" value="1"/>
</dbReference>
<proteinExistence type="predicted"/>